<comment type="cofactor">
    <cofactor evidence="2 8 9">
        <name>Mg(2+)</name>
        <dbReference type="ChEBI" id="CHEBI:18420"/>
    </cofactor>
</comment>
<evidence type="ECO:0000256" key="8">
    <source>
        <dbReference type="PIRSR" id="PIRSR600760-2"/>
    </source>
</evidence>
<evidence type="ECO:0000256" key="1">
    <source>
        <dbReference type="ARBA" id="ARBA00001033"/>
    </source>
</evidence>
<dbReference type="PROSITE" id="PS00630">
    <property type="entry name" value="IMP_2"/>
    <property type="match status" value="1"/>
</dbReference>
<dbReference type="CDD" id="cd01639">
    <property type="entry name" value="IMPase"/>
    <property type="match status" value="1"/>
</dbReference>
<dbReference type="PROSITE" id="PS00629">
    <property type="entry name" value="IMP_1"/>
    <property type="match status" value="1"/>
</dbReference>
<sequence>MEPMLNIALRAARKAGELIERALDRVDVVAFEEKGRNDFVSEIDKAAEKEVIYHLRKAFPDHAIWGEETGHTPGSGKGSDYEWIIDPLDGTTNFLHGIPHFAVSIACLHKGQIEHAVVLNPMSREEFTASRGKGATLNGRRIRVSERRGLSGAVIGTGIPFNGYAFENMTPYLAAMQEIAGQTAGIRRPGAASLDLAYVAAGRFDGFWEMNLKAWDVAAGILLVKEAGGLVSDFKGGNTTMDSGNIVCAPPKVFKPLLQIVGKHMGKI</sequence>
<keyword evidence="6" id="KW-0889">Transcription antitermination</keyword>
<evidence type="ECO:0000313" key="10">
    <source>
        <dbReference type="EMBL" id="NHO68438.1"/>
    </source>
</evidence>
<dbReference type="GO" id="GO:0008934">
    <property type="term" value="F:inositol monophosphate 1-phosphatase activity"/>
    <property type="evidence" value="ECO:0007669"/>
    <property type="project" value="InterPro"/>
</dbReference>
<dbReference type="InterPro" id="IPR022337">
    <property type="entry name" value="Inositol_monophosphatase_SuhB"/>
</dbReference>
<dbReference type="FunFam" id="3.30.540.10:FF:000003">
    <property type="entry name" value="Inositol-1-monophosphatase"/>
    <property type="match status" value="1"/>
</dbReference>
<keyword evidence="4 8" id="KW-0479">Metal-binding</keyword>
<keyword evidence="5 9" id="KW-0378">Hydrolase</keyword>
<evidence type="ECO:0000256" key="2">
    <source>
        <dbReference type="ARBA" id="ARBA00001946"/>
    </source>
</evidence>
<dbReference type="InterPro" id="IPR020550">
    <property type="entry name" value="Inositol_monophosphatase_CS"/>
</dbReference>
<dbReference type="GO" id="GO:0031564">
    <property type="term" value="P:transcription antitermination"/>
    <property type="evidence" value="ECO:0007669"/>
    <property type="project" value="UniProtKB-KW"/>
</dbReference>
<comment type="caution">
    <text evidence="10">The sequence shown here is derived from an EMBL/GenBank/DDBJ whole genome shotgun (WGS) entry which is preliminary data.</text>
</comment>
<feature type="binding site" evidence="8">
    <location>
        <position position="216"/>
    </location>
    <ligand>
        <name>Mg(2+)</name>
        <dbReference type="ChEBI" id="CHEBI:18420"/>
        <label>1</label>
        <note>catalytic</note>
    </ligand>
</feature>
<evidence type="ECO:0000256" key="5">
    <source>
        <dbReference type="ARBA" id="ARBA00022801"/>
    </source>
</evidence>
<dbReference type="EC" id="3.1.3.25" evidence="9"/>
<name>A0A9E5MQF0_9GAMM</name>
<dbReference type="GO" id="GO:0046872">
    <property type="term" value="F:metal ion binding"/>
    <property type="evidence" value="ECO:0007669"/>
    <property type="project" value="UniProtKB-KW"/>
</dbReference>
<dbReference type="PANTHER" id="PTHR20854">
    <property type="entry name" value="INOSITOL MONOPHOSPHATASE"/>
    <property type="match status" value="1"/>
</dbReference>
<dbReference type="AlphaFoldDB" id="A0A9E5MQF0"/>
<evidence type="ECO:0000256" key="9">
    <source>
        <dbReference type="RuleBase" id="RU364068"/>
    </source>
</evidence>
<dbReference type="GO" id="GO:0007165">
    <property type="term" value="P:signal transduction"/>
    <property type="evidence" value="ECO:0007669"/>
    <property type="project" value="TreeGrafter"/>
</dbReference>
<dbReference type="PRINTS" id="PR00377">
    <property type="entry name" value="IMPHPHTASES"/>
</dbReference>
<dbReference type="Gene3D" id="3.30.540.10">
    <property type="entry name" value="Fructose-1,6-Bisphosphatase, subunit A, domain 1"/>
    <property type="match status" value="1"/>
</dbReference>
<feature type="binding site" evidence="8">
    <location>
        <position position="86"/>
    </location>
    <ligand>
        <name>Mg(2+)</name>
        <dbReference type="ChEBI" id="CHEBI:18420"/>
        <label>1</label>
        <note>catalytic</note>
    </ligand>
</feature>
<dbReference type="Gene3D" id="3.40.190.80">
    <property type="match status" value="1"/>
</dbReference>
<evidence type="ECO:0000256" key="3">
    <source>
        <dbReference type="ARBA" id="ARBA00009759"/>
    </source>
</evidence>
<protein>
    <recommendedName>
        <fullName evidence="9">Inositol-1-monophosphatase</fullName>
        <ecNumber evidence="9">3.1.3.25</ecNumber>
    </recommendedName>
</protein>
<comment type="similarity">
    <text evidence="3 9">Belongs to the inositol monophosphatase superfamily.</text>
</comment>
<proteinExistence type="inferred from homology"/>
<keyword evidence="11" id="KW-1185">Reference proteome</keyword>
<dbReference type="Proteomes" id="UP000787472">
    <property type="component" value="Unassembled WGS sequence"/>
</dbReference>
<evidence type="ECO:0000313" key="11">
    <source>
        <dbReference type="Proteomes" id="UP000787472"/>
    </source>
</evidence>
<keyword evidence="6" id="KW-0804">Transcription</keyword>
<evidence type="ECO:0000256" key="7">
    <source>
        <dbReference type="ARBA" id="ARBA00022842"/>
    </source>
</evidence>
<evidence type="ECO:0000256" key="4">
    <source>
        <dbReference type="ARBA" id="ARBA00022723"/>
    </source>
</evidence>
<dbReference type="InterPro" id="IPR020583">
    <property type="entry name" value="Inositol_monoP_metal-BS"/>
</dbReference>
<keyword evidence="6" id="KW-0805">Transcription regulation</keyword>
<dbReference type="PANTHER" id="PTHR20854:SF4">
    <property type="entry name" value="INOSITOL-1-MONOPHOSPHATASE-RELATED"/>
    <property type="match status" value="1"/>
</dbReference>
<dbReference type="Pfam" id="PF00459">
    <property type="entry name" value="Inositol_P"/>
    <property type="match status" value="1"/>
</dbReference>
<dbReference type="SUPFAM" id="SSF56655">
    <property type="entry name" value="Carbohydrate phosphatase"/>
    <property type="match status" value="1"/>
</dbReference>
<keyword evidence="7 8" id="KW-0460">Magnesium</keyword>
<dbReference type="RefSeq" id="WP_167192405.1">
    <property type="nucleotide sequence ID" value="NZ_JAAONZ010000032.1"/>
</dbReference>
<feature type="binding site" evidence="8">
    <location>
        <position position="67"/>
    </location>
    <ligand>
        <name>Mg(2+)</name>
        <dbReference type="ChEBI" id="CHEBI:18420"/>
        <label>1</label>
        <note>catalytic</note>
    </ligand>
</feature>
<evidence type="ECO:0000256" key="6">
    <source>
        <dbReference type="ARBA" id="ARBA00022814"/>
    </source>
</evidence>
<gene>
    <name evidence="10" type="ORF">G8770_23035</name>
</gene>
<feature type="binding site" evidence="8">
    <location>
        <position position="89"/>
    </location>
    <ligand>
        <name>Mg(2+)</name>
        <dbReference type="ChEBI" id="CHEBI:18420"/>
        <label>1</label>
        <note>catalytic</note>
    </ligand>
</feature>
<dbReference type="GO" id="GO:0046854">
    <property type="term" value="P:phosphatidylinositol phosphate biosynthetic process"/>
    <property type="evidence" value="ECO:0007669"/>
    <property type="project" value="InterPro"/>
</dbReference>
<dbReference type="GO" id="GO:0006020">
    <property type="term" value="P:inositol metabolic process"/>
    <property type="evidence" value="ECO:0007669"/>
    <property type="project" value="TreeGrafter"/>
</dbReference>
<accession>A0A9E5MQF0</accession>
<comment type="catalytic activity">
    <reaction evidence="1 9">
        <text>a myo-inositol phosphate + H2O = myo-inositol + phosphate</text>
        <dbReference type="Rhea" id="RHEA:24056"/>
        <dbReference type="ChEBI" id="CHEBI:15377"/>
        <dbReference type="ChEBI" id="CHEBI:17268"/>
        <dbReference type="ChEBI" id="CHEBI:43474"/>
        <dbReference type="ChEBI" id="CHEBI:84139"/>
        <dbReference type="EC" id="3.1.3.25"/>
    </reaction>
</comment>
<dbReference type="InterPro" id="IPR000760">
    <property type="entry name" value="Inositol_monophosphatase-like"/>
</dbReference>
<reference evidence="10" key="1">
    <citation type="submission" date="2020-03" db="EMBL/GenBank/DDBJ databases">
        <authorList>
            <person name="Guo F."/>
        </authorList>
    </citation>
    <scope>NUCLEOTIDE SEQUENCE</scope>
    <source>
        <strain evidence="10">JCM 30134</strain>
    </source>
</reference>
<feature type="binding site" evidence="8">
    <location>
        <position position="88"/>
    </location>
    <ligand>
        <name>Mg(2+)</name>
        <dbReference type="ChEBI" id="CHEBI:18420"/>
        <label>1</label>
        <note>catalytic</note>
    </ligand>
</feature>
<dbReference type="EMBL" id="JAAONZ010000032">
    <property type="protein sequence ID" value="NHO68438.1"/>
    <property type="molecule type" value="Genomic_DNA"/>
</dbReference>
<dbReference type="InterPro" id="IPR033942">
    <property type="entry name" value="IMPase"/>
</dbReference>
<dbReference type="PRINTS" id="PR01959">
    <property type="entry name" value="SBIMPHPHTASE"/>
</dbReference>
<organism evidence="10 11">
    <name type="scientific">Pseudomaricurvus hydrocarbonicus</name>
    <dbReference type="NCBI Taxonomy" id="1470433"/>
    <lineage>
        <taxon>Bacteria</taxon>
        <taxon>Pseudomonadati</taxon>
        <taxon>Pseudomonadota</taxon>
        <taxon>Gammaproteobacteria</taxon>
        <taxon>Cellvibrionales</taxon>
        <taxon>Cellvibrionaceae</taxon>
        <taxon>Pseudomaricurvus</taxon>
    </lineage>
</organism>